<evidence type="ECO:0008006" key="3">
    <source>
        <dbReference type="Google" id="ProtNLM"/>
    </source>
</evidence>
<dbReference type="AlphaFoldDB" id="A0A7X0RUF2"/>
<dbReference type="PROSITE" id="PS51257">
    <property type="entry name" value="PROKAR_LIPOPROTEIN"/>
    <property type="match status" value="1"/>
</dbReference>
<proteinExistence type="predicted"/>
<accession>A0A7X0RUF2</accession>
<sequence>MKSPLLLSLTFIIGLSVLTGCSTPVKFEGKSENWTVNCTYNSSAKTKSYDIRYIGDEETFDGSVSYAFKDSSNFQESGESKVVLKIKKIAGKSTVSTPVVDETQFSLEMKWNGHHETIPVERTN</sequence>
<dbReference type="Proteomes" id="UP000547209">
    <property type="component" value="Unassembled WGS sequence"/>
</dbReference>
<protein>
    <recommendedName>
        <fullName evidence="3">Lipoprotein</fullName>
    </recommendedName>
</protein>
<name>A0A7X0RUF2_9BACL</name>
<evidence type="ECO:0000313" key="2">
    <source>
        <dbReference type="Proteomes" id="UP000547209"/>
    </source>
</evidence>
<dbReference type="EMBL" id="JACJVP010000041">
    <property type="protein sequence ID" value="MBB6673805.1"/>
    <property type="molecule type" value="Genomic_DNA"/>
</dbReference>
<evidence type="ECO:0000313" key="1">
    <source>
        <dbReference type="EMBL" id="MBB6673805.1"/>
    </source>
</evidence>
<gene>
    <name evidence="1" type="ORF">H7C19_24285</name>
</gene>
<keyword evidence="2" id="KW-1185">Reference proteome</keyword>
<organism evidence="1 2">
    <name type="scientific">Cohnella nanjingensis</name>
    <dbReference type="NCBI Taxonomy" id="1387779"/>
    <lineage>
        <taxon>Bacteria</taxon>
        <taxon>Bacillati</taxon>
        <taxon>Bacillota</taxon>
        <taxon>Bacilli</taxon>
        <taxon>Bacillales</taxon>
        <taxon>Paenibacillaceae</taxon>
        <taxon>Cohnella</taxon>
    </lineage>
</organism>
<dbReference type="RefSeq" id="WP_185671654.1">
    <property type="nucleotide sequence ID" value="NZ_JACJVP010000041.1"/>
</dbReference>
<comment type="caution">
    <text evidence="1">The sequence shown here is derived from an EMBL/GenBank/DDBJ whole genome shotgun (WGS) entry which is preliminary data.</text>
</comment>
<reference evidence="1 2" key="1">
    <citation type="submission" date="2020-08" db="EMBL/GenBank/DDBJ databases">
        <title>Cohnella phylogeny.</title>
        <authorList>
            <person name="Dunlap C."/>
        </authorList>
    </citation>
    <scope>NUCLEOTIDE SEQUENCE [LARGE SCALE GENOMIC DNA]</scope>
    <source>
        <strain evidence="1 2">DSM 28246</strain>
    </source>
</reference>